<name>A0A9D7SV29_9BACT</name>
<dbReference type="Pfam" id="PF00905">
    <property type="entry name" value="Transpeptidase"/>
    <property type="match status" value="1"/>
</dbReference>
<dbReference type="GO" id="GO:0005886">
    <property type="term" value="C:plasma membrane"/>
    <property type="evidence" value="ECO:0007669"/>
    <property type="project" value="TreeGrafter"/>
</dbReference>
<dbReference type="PANTHER" id="PTHR30627">
    <property type="entry name" value="PEPTIDOGLYCAN D,D-TRANSPEPTIDASE"/>
    <property type="match status" value="1"/>
</dbReference>
<comment type="caution">
    <text evidence="2">The sequence shown here is derived from an EMBL/GenBank/DDBJ whole genome shotgun (WGS) entry which is preliminary data.</text>
</comment>
<feature type="domain" description="Penicillin-binding protein transpeptidase" evidence="1">
    <location>
        <begin position="23"/>
        <end position="167"/>
    </location>
</feature>
<dbReference type="InterPro" id="IPR001460">
    <property type="entry name" value="PCN-bd_Tpept"/>
</dbReference>
<dbReference type="InterPro" id="IPR012338">
    <property type="entry name" value="Beta-lactam/transpept-like"/>
</dbReference>
<dbReference type="SUPFAM" id="SSF56601">
    <property type="entry name" value="beta-lactamase/transpeptidase-like"/>
    <property type="match status" value="1"/>
</dbReference>
<gene>
    <name evidence="2" type="ORF">IPP15_15870</name>
</gene>
<dbReference type="EMBL" id="JADKGY010000027">
    <property type="protein sequence ID" value="MBK9983820.1"/>
    <property type="molecule type" value="Genomic_DNA"/>
</dbReference>
<dbReference type="Proteomes" id="UP000808337">
    <property type="component" value="Unassembled WGS sequence"/>
</dbReference>
<accession>A0A9D7SV29</accession>
<proteinExistence type="predicted"/>
<protein>
    <recommendedName>
        <fullName evidence="1">Penicillin-binding protein transpeptidase domain-containing protein</fullName>
    </recommendedName>
</protein>
<organism evidence="2 3">
    <name type="scientific">Candidatus Opimibacter skivensis</name>
    <dbReference type="NCBI Taxonomy" id="2982028"/>
    <lineage>
        <taxon>Bacteria</taxon>
        <taxon>Pseudomonadati</taxon>
        <taxon>Bacteroidota</taxon>
        <taxon>Saprospiria</taxon>
        <taxon>Saprospirales</taxon>
        <taxon>Saprospiraceae</taxon>
        <taxon>Candidatus Opimibacter</taxon>
    </lineage>
</organism>
<dbReference type="PANTHER" id="PTHR30627:SF2">
    <property type="entry name" value="PEPTIDOGLYCAN D,D-TRANSPEPTIDASE MRDA"/>
    <property type="match status" value="1"/>
</dbReference>
<dbReference type="GO" id="GO:0071555">
    <property type="term" value="P:cell wall organization"/>
    <property type="evidence" value="ECO:0007669"/>
    <property type="project" value="TreeGrafter"/>
</dbReference>
<evidence type="ECO:0000313" key="3">
    <source>
        <dbReference type="Proteomes" id="UP000808337"/>
    </source>
</evidence>
<evidence type="ECO:0000313" key="2">
    <source>
        <dbReference type="EMBL" id="MBK9983820.1"/>
    </source>
</evidence>
<dbReference type="GO" id="GO:0071972">
    <property type="term" value="F:peptidoglycan L,D-transpeptidase activity"/>
    <property type="evidence" value="ECO:0007669"/>
    <property type="project" value="TreeGrafter"/>
</dbReference>
<reference evidence="2 3" key="1">
    <citation type="submission" date="2020-10" db="EMBL/GenBank/DDBJ databases">
        <title>Connecting structure to function with the recovery of over 1000 high-quality activated sludge metagenome-assembled genomes encoding full-length rRNA genes using long-read sequencing.</title>
        <authorList>
            <person name="Singleton C.M."/>
            <person name="Petriglieri F."/>
            <person name="Kristensen J.M."/>
            <person name="Kirkegaard R.H."/>
            <person name="Michaelsen T.Y."/>
            <person name="Andersen M.H."/>
            <person name="Karst S.M."/>
            <person name="Dueholm M.S."/>
            <person name="Nielsen P.H."/>
            <person name="Albertsen M."/>
        </authorList>
    </citation>
    <scope>NUCLEOTIDE SEQUENCE [LARGE SCALE GENOMIC DNA]</scope>
    <source>
        <strain evidence="2">Ribe_18-Q3-R11-54_MAXAC.273</strain>
    </source>
</reference>
<evidence type="ECO:0000259" key="1">
    <source>
        <dbReference type="Pfam" id="PF00905"/>
    </source>
</evidence>
<sequence>MPNEKSGNLPGPDYFDELYGSGKWRSSYILSMGIGQGELQLTTLQMAHAAAIIANEGTYTDPHILKARVPTGGEPKAEFYPRRRVSIDYRYFEPVIEGMAGAVRAGTATLASNPEYEVCGKTGTSENPHGADHSVFFGFAPRNQPKIAIAVYIENAGWGGAFATPVGGLMMEKYIKGEIIEAHKGIEKKMLETDLIHKIKS</sequence>
<dbReference type="Gene3D" id="3.40.710.10">
    <property type="entry name" value="DD-peptidase/beta-lactamase superfamily"/>
    <property type="match status" value="1"/>
</dbReference>
<dbReference type="AlphaFoldDB" id="A0A9D7SV29"/>
<dbReference type="InterPro" id="IPR050515">
    <property type="entry name" value="Beta-lactam/transpept"/>
</dbReference>
<dbReference type="GO" id="GO:0008658">
    <property type="term" value="F:penicillin binding"/>
    <property type="evidence" value="ECO:0007669"/>
    <property type="project" value="InterPro"/>
</dbReference>